<sequence>MRWAYPSIDLEEVVRLAGAFLDMLVLGSGYQSSGWPVFWSPQQVLKALRWASLFESIIHQLPSNQAGEGQRQALDEALHTLMAKTPHPAGLPQLNCTLLSDAKKLLIKVMVQAMGIDNGQLGSVFAAILQSDRGICKESLKRKVLGEKNEPSKRKKGSNMGIGGGFVEFSVECKLGDGATLIEGHTKQGQSESNVRYGLPMGSIDGARVEYDHDNRNDSRTVTQGHMKQGMKHSESNAKYLLEAGSVDRAPIECSHDNRNNGNTLIEGHTKQGFKRSERNVKYVLETGLTDRAPVEDDHANRDDPLLTVVVEGILERYSFKSTLGLLSKAVGMALSSLTAPETVPSRSNTIWMDDHTASPARSSENIGCCLSRNFYYANAGFVKCYCTRWRKQSLLYLSAVENMYKLSGALLIFKEDCLLWTRVFDSLQKSIPACTEEARSVEIAELCCLYLASNRWKGLYKTVLSIPCFHGFSESYLETQAQTDPFLPVNCTDLVPLTTEKRQEIEDFMLGLFGQRYHLWWKLPPVLAAAALADGSPLMEHYRKAILNHLEAKISSESCPCHSCCQSQYCEACEGIVCERIWCMAIQTGQFERMQSAAEFAKKSFD</sequence>
<accession>A0ACC2DT21</accession>
<keyword evidence="2" id="KW-1185">Reference proteome</keyword>
<gene>
    <name evidence="1" type="ORF">O6H91_05G125200</name>
</gene>
<evidence type="ECO:0000313" key="2">
    <source>
        <dbReference type="Proteomes" id="UP001162992"/>
    </source>
</evidence>
<dbReference type="EMBL" id="CM055096">
    <property type="protein sequence ID" value="KAJ7557401.1"/>
    <property type="molecule type" value="Genomic_DNA"/>
</dbReference>
<reference evidence="2" key="1">
    <citation type="journal article" date="2024" name="Proc. Natl. Acad. Sci. U.S.A.">
        <title>Extraordinary preservation of gene collinearity over three hundred million years revealed in homosporous lycophytes.</title>
        <authorList>
            <person name="Li C."/>
            <person name="Wickell D."/>
            <person name="Kuo L.Y."/>
            <person name="Chen X."/>
            <person name="Nie B."/>
            <person name="Liao X."/>
            <person name="Peng D."/>
            <person name="Ji J."/>
            <person name="Jenkins J."/>
            <person name="Williams M."/>
            <person name="Shu S."/>
            <person name="Plott C."/>
            <person name="Barry K."/>
            <person name="Rajasekar S."/>
            <person name="Grimwood J."/>
            <person name="Han X."/>
            <person name="Sun S."/>
            <person name="Hou Z."/>
            <person name="He W."/>
            <person name="Dai G."/>
            <person name="Sun C."/>
            <person name="Schmutz J."/>
            <person name="Leebens-Mack J.H."/>
            <person name="Li F.W."/>
            <person name="Wang L."/>
        </authorList>
    </citation>
    <scope>NUCLEOTIDE SEQUENCE [LARGE SCALE GENOMIC DNA]</scope>
    <source>
        <strain evidence="2">cv. PW_Plant_1</strain>
    </source>
</reference>
<name>A0ACC2DT21_DIPCM</name>
<organism evidence="1 2">
    <name type="scientific">Diphasiastrum complanatum</name>
    <name type="common">Issler's clubmoss</name>
    <name type="synonym">Lycopodium complanatum</name>
    <dbReference type="NCBI Taxonomy" id="34168"/>
    <lineage>
        <taxon>Eukaryota</taxon>
        <taxon>Viridiplantae</taxon>
        <taxon>Streptophyta</taxon>
        <taxon>Embryophyta</taxon>
        <taxon>Tracheophyta</taxon>
        <taxon>Lycopodiopsida</taxon>
        <taxon>Lycopodiales</taxon>
        <taxon>Lycopodiaceae</taxon>
        <taxon>Lycopodioideae</taxon>
        <taxon>Diphasiastrum</taxon>
    </lineage>
</organism>
<proteinExistence type="predicted"/>
<comment type="caution">
    <text evidence="1">The sequence shown here is derived from an EMBL/GenBank/DDBJ whole genome shotgun (WGS) entry which is preliminary data.</text>
</comment>
<dbReference type="Proteomes" id="UP001162992">
    <property type="component" value="Chromosome 5"/>
</dbReference>
<protein>
    <submittedName>
        <fullName evidence="1">Uncharacterized protein</fullName>
    </submittedName>
</protein>
<evidence type="ECO:0000313" key="1">
    <source>
        <dbReference type="EMBL" id="KAJ7557401.1"/>
    </source>
</evidence>